<dbReference type="InterPro" id="IPR025827">
    <property type="entry name" value="Zn_ribbon_recom_dom"/>
</dbReference>
<evidence type="ECO:0000256" key="4">
    <source>
        <dbReference type="PIRSR" id="PIRSR606118-50"/>
    </source>
</evidence>
<dbReference type="Pfam" id="PF07508">
    <property type="entry name" value="Recombinase"/>
    <property type="match status" value="1"/>
</dbReference>
<dbReference type="Gene3D" id="3.90.1750.20">
    <property type="entry name" value="Putative Large Serine Recombinase, Chain B, Domain 2"/>
    <property type="match status" value="1"/>
</dbReference>
<dbReference type="RefSeq" id="WP_006739991.1">
    <property type="nucleotide sequence ID" value="NZ_AEUZ02000001.1"/>
</dbReference>
<reference evidence="9 10" key="1">
    <citation type="journal article" date="2014" name="Int. J. Syst. Evol. Microbiol.">
        <title>Phylogenomics and the dynamic genome evolution of the genus Streptococcus.</title>
        <authorList>
            <consortium name="The Broad Institute Genome Sequencing Platform"/>
            <person name="Richards V.P."/>
            <person name="Palmer S.R."/>
            <person name="Pavinski Bitar P.D."/>
            <person name="Qin X."/>
            <person name="Weinstock G.M."/>
            <person name="Highlander S.K."/>
            <person name="Town C.D."/>
            <person name="Burne R.A."/>
            <person name="Stanhope M.J."/>
        </authorList>
    </citation>
    <scope>NUCLEOTIDE SEQUENCE [LARGE SCALE GENOMIC DNA]</scope>
    <source>
        <strain evidence="9 10">2285-97</strain>
    </source>
</reference>
<dbReference type="Gene3D" id="3.40.50.1390">
    <property type="entry name" value="Resolvase, N-terminal catalytic domain"/>
    <property type="match status" value="1"/>
</dbReference>
<evidence type="ECO:0000259" key="8">
    <source>
        <dbReference type="PROSITE" id="PS51737"/>
    </source>
</evidence>
<dbReference type="GO" id="GO:0003677">
    <property type="term" value="F:DNA binding"/>
    <property type="evidence" value="ECO:0007669"/>
    <property type="project" value="UniProtKB-KW"/>
</dbReference>
<feature type="active site" description="O-(5'-phospho-DNA)-serine intermediate" evidence="4 5">
    <location>
        <position position="21"/>
    </location>
</feature>
<evidence type="ECO:0000259" key="7">
    <source>
        <dbReference type="PROSITE" id="PS51736"/>
    </source>
</evidence>
<dbReference type="Pfam" id="PF00239">
    <property type="entry name" value="Resolvase"/>
    <property type="match status" value="1"/>
</dbReference>
<dbReference type="InterPro" id="IPR011109">
    <property type="entry name" value="DNA_bind_recombinase_dom"/>
</dbReference>
<evidence type="ECO:0000256" key="3">
    <source>
        <dbReference type="ARBA" id="ARBA00023172"/>
    </source>
</evidence>
<accession>G5KDY4</accession>
<dbReference type="SMART" id="SM00857">
    <property type="entry name" value="Resolvase"/>
    <property type="match status" value="1"/>
</dbReference>
<organism evidence="9 10">
    <name type="scientific">Streptococcus urinalis 2285-97</name>
    <dbReference type="NCBI Taxonomy" id="764291"/>
    <lineage>
        <taxon>Bacteria</taxon>
        <taxon>Bacillati</taxon>
        <taxon>Bacillota</taxon>
        <taxon>Bacilli</taxon>
        <taxon>Lactobacillales</taxon>
        <taxon>Streptococcaceae</taxon>
        <taxon>Streptococcus</taxon>
    </lineage>
</organism>
<dbReference type="PROSITE" id="PS00397">
    <property type="entry name" value="RECOMBINASES_1"/>
    <property type="match status" value="1"/>
</dbReference>
<gene>
    <name evidence="9" type="ORF">STRUR_0698</name>
</gene>
<dbReference type="Proteomes" id="UP000005388">
    <property type="component" value="Unassembled WGS sequence"/>
</dbReference>
<dbReference type="InterPro" id="IPR050639">
    <property type="entry name" value="SSR_resolvase"/>
</dbReference>
<dbReference type="PROSITE" id="PS51737">
    <property type="entry name" value="RECOMBINASE_DNA_BIND"/>
    <property type="match status" value="1"/>
</dbReference>
<evidence type="ECO:0000313" key="9">
    <source>
        <dbReference type="EMBL" id="EHJ57275.1"/>
    </source>
</evidence>
<dbReference type="STRING" id="764291.STRUR_0698"/>
<dbReference type="PANTHER" id="PTHR30461:SF23">
    <property type="entry name" value="DNA RECOMBINASE-RELATED"/>
    <property type="match status" value="1"/>
</dbReference>
<evidence type="ECO:0000256" key="1">
    <source>
        <dbReference type="ARBA" id="ARBA00022908"/>
    </source>
</evidence>
<keyword evidence="2" id="KW-0238">DNA-binding</keyword>
<evidence type="ECO:0000256" key="5">
    <source>
        <dbReference type="PROSITE-ProRule" id="PRU10137"/>
    </source>
</evidence>
<keyword evidence="6" id="KW-0175">Coiled coil</keyword>
<dbReference type="PANTHER" id="PTHR30461">
    <property type="entry name" value="DNA-INVERTASE FROM LAMBDOID PROPHAGE"/>
    <property type="match status" value="1"/>
</dbReference>
<feature type="domain" description="Resolvase/invertase-type recombinase catalytic" evidence="7">
    <location>
        <begin position="13"/>
        <end position="163"/>
    </location>
</feature>
<sequence length="589" mass="67532">MPKRKRAPKKALRAVGYIRVSTDMQAEEGYSLENQEHQIKEYVEYQNMQLVHIYKEEKGASGKNIEGRPQFQQMLADIAKNRDIDYIVVLNMSRFARNAADALVTLNKLKSYNVNLYLIDDKLDTSSKTGSAMFSLSSIFAELERNNIRENTTAGRYQKARNGLWNGAQAPFGYRRDNGKLVIEESEAEVVRIIFDRYVHTPDGIHKIAVWLNEHGYKKEPRGNGKYVFFSPGTLKNILDNPVYAGKIAYGRRRMEQVEGENNEFRPVRQDKEDWQISEGQHEAIVSPELFNEAQKRCEAESTPFPRKRSDHVNLLTGLLVCPICGRKMIATNTRGKVKKDGTLGKETHAYNCKYSKKAFGPDCTFTKQYRQELIDKEIDDVIGVCLDDKLIAEMLTYMHNEMQDTEAIEGEIAAQEKQVAKFDTAIRSLSATMDSMDGTEPAYERKYRDLQERQDKLYEKIDEAELKLEEAQRRLDGAREGEATVEEVKLFLTEFGKTIGQVDKATRKTLYAELIDTIEIMPDADWKHGEGIVSRIRFKLPMIYGDKRTLEVSRREDGMLKPADKEVGNKYFRVTENTDECVALLVKA</sequence>
<feature type="coiled-coil region" evidence="6">
    <location>
        <begin position="448"/>
        <end position="482"/>
    </location>
</feature>
<dbReference type="GO" id="GO:0015074">
    <property type="term" value="P:DNA integration"/>
    <property type="evidence" value="ECO:0007669"/>
    <property type="project" value="UniProtKB-KW"/>
</dbReference>
<name>G5KDY4_9STRE</name>
<dbReference type="eggNOG" id="COG1961">
    <property type="taxonomic scope" value="Bacteria"/>
</dbReference>
<dbReference type="AlphaFoldDB" id="G5KDY4"/>
<dbReference type="Pfam" id="PF13408">
    <property type="entry name" value="Zn_ribbon_recom"/>
    <property type="match status" value="1"/>
</dbReference>
<dbReference type="InterPro" id="IPR036162">
    <property type="entry name" value="Resolvase-like_N_sf"/>
</dbReference>
<dbReference type="InterPro" id="IPR006118">
    <property type="entry name" value="Recombinase_CS"/>
</dbReference>
<protein>
    <submittedName>
        <fullName evidence="9">Recombinase</fullName>
    </submittedName>
</protein>
<evidence type="ECO:0000313" key="10">
    <source>
        <dbReference type="Proteomes" id="UP000005388"/>
    </source>
</evidence>
<feature type="domain" description="Recombinase" evidence="8">
    <location>
        <begin position="171"/>
        <end position="304"/>
    </location>
</feature>
<comment type="caution">
    <text evidence="9">The sequence shown here is derived from an EMBL/GenBank/DDBJ whole genome shotgun (WGS) entry which is preliminary data.</text>
</comment>
<dbReference type="InterPro" id="IPR038109">
    <property type="entry name" value="DNA_bind_recomb_sf"/>
</dbReference>
<evidence type="ECO:0000256" key="6">
    <source>
        <dbReference type="SAM" id="Coils"/>
    </source>
</evidence>
<dbReference type="PROSITE" id="PS51736">
    <property type="entry name" value="RECOMBINASES_3"/>
    <property type="match status" value="1"/>
</dbReference>
<dbReference type="InterPro" id="IPR006119">
    <property type="entry name" value="Resolv_N"/>
</dbReference>
<proteinExistence type="predicted"/>
<keyword evidence="3" id="KW-0233">DNA recombination</keyword>
<dbReference type="GO" id="GO:0000150">
    <property type="term" value="F:DNA strand exchange activity"/>
    <property type="evidence" value="ECO:0007669"/>
    <property type="project" value="InterPro"/>
</dbReference>
<evidence type="ECO:0000256" key="2">
    <source>
        <dbReference type="ARBA" id="ARBA00023125"/>
    </source>
</evidence>
<keyword evidence="1" id="KW-0229">DNA integration</keyword>
<dbReference type="SUPFAM" id="SSF53041">
    <property type="entry name" value="Resolvase-like"/>
    <property type="match status" value="1"/>
</dbReference>
<keyword evidence="10" id="KW-1185">Reference proteome</keyword>
<dbReference type="EMBL" id="AEUZ02000001">
    <property type="protein sequence ID" value="EHJ57275.1"/>
    <property type="molecule type" value="Genomic_DNA"/>
</dbReference>
<dbReference type="CDD" id="cd00338">
    <property type="entry name" value="Ser_Recombinase"/>
    <property type="match status" value="1"/>
</dbReference>